<dbReference type="GO" id="GO:0000155">
    <property type="term" value="F:phosphorelay sensor kinase activity"/>
    <property type="evidence" value="ECO:0007669"/>
    <property type="project" value="InterPro"/>
</dbReference>
<evidence type="ECO:0000259" key="8">
    <source>
        <dbReference type="PROSITE" id="PS50109"/>
    </source>
</evidence>
<dbReference type="EMBL" id="BPQI01000034">
    <property type="protein sequence ID" value="GJD55610.1"/>
    <property type="molecule type" value="Genomic_DNA"/>
</dbReference>
<dbReference type="Proteomes" id="UP001055303">
    <property type="component" value="Unassembled WGS sequence"/>
</dbReference>
<feature type="domain" description="Histidine kinase" evidence="8">
    <location>
        <begin position="410"/>
        <end position="632"/>
    </location>
</feature>
<dbReference type="SUPFAM" id="SSF47384">
    <property type="entry name" value="Homodimeric domain of signal transducing histidine kinase"/>
    <property type="match status" value="1"/>
</dbReference>
<evidence type="ECO:0000256" key="3">
    <source>
        <dbReference type="ARBA" id="ARBA00022553"/>
    </source>
</evidence>
<dbReference type="PRINTS" id="PR00344">
    <property type="entry name" value="BCTRLSENSOR"/>
</dbReference>
<dbReference type="Gene3D" id="3.30.450.20">
    <property type="entry name" value="PAS domain"/>
    <property type="match status" value="3"/>
</dbReference>
<proteinExistence type="predicted"/>
<dbReference type="Pfam" id="PF13426">
    <property type="entry name" value="PAS_9"/>
    <property type="match status" value="1"/>
</dbReference>
<dbReference type="SMART" id="SM00091">
    <property type="entry name" value="PAS"/>
    <property type="match status" value="3"/>
</dbReference>
<dbReference type="Gene3D" id="3.40.50.2300">
    <property type="match status" value="1"/>
</dbReference>
<dbReference type="InterPro" id="IPR035965">
    <property type="entry name" value="PAS-like_dom_sf"/>
</dbReference>
<dbReference type="Gene3D" id="3.30.565.10">
    <property type="entry name" value="Histidine kinase-like ATPase, C-terminal domain"/>
    <property type="match status" value="1"/>
</dbReference>
<dbReference type="OrthoDB" id="9789782at2"/>
<dbReference type="InterPro" id="IPR003594">
    <property type="entry name" value="HATPase_dom"/>
</dbReference>
<feature type="region of interest" description="Disordered" evidence="7">
    <location>
        <begin position="631"/>
        <end position="652"/>
    </location>
</feature>
<evidence type="ECO:0000313" key="13">
    <source>
        <dbReference type="EMBL" id="VUF11486.1"/>
    </source>
</evidence>
<dbReference type="InterPro" id="IPR011006">
    <property type="entry name" value="CheY-like_superfamily"/>
</dbReference>
<keyword evidence="13" id="KW-0808">Transferase</keyword>
<evidence type="ECO:0000256" key="4">
    <source>
        <dbReference type="ARBA" id="ARBA00023012"/>
    </source>
</evidence>
<name>A0A564FUQ6_9HYPH</name>
<feature type="domain" description="PAC" evidence="11">
    <location>
        <begin position="333"/>
        <end position="385"/>
    </location>
</feature>
<reference evidence="13 14" key="1">
    <citation type="submission" date="2019-06" db="EMBL/GenBank/DDBJ databases">
        <authorList>
            <person name="Rodrigo-Torres L."/>
            <person name="Arahal R. D."/>
            <person name="Lucena T."/>
        </authorList>
    </citation>
    <scope>NUCLEOTIDE SEQUENCE [LARGE SCALE GENOMIC DNA]</scope>
    <source>
        <strain evidence="13 14">SW08-7</strain>
    </source>
</reference>
<dbReference type="EMBL" id="CABFVH010000004">
    <property type="protein sequence ID" value="VUF11486.1"/>
    <property type="molecule type" value="Genomic_DNA"/>
</dbReference>
<dbReference type="SMART" id="SM00086">
    <property type="entry name" value="PAC"/>
    <property type="match status" value="2"/>
</dbReference>
<organism evidence="13 14">
    <name type="scientific">Methylobacterium dankookense</name>
    <dbReference type="NCBI Taxonomy" id="560405"/>
    <lineage>
        <taxon>Bacteria</taxon>
        <taxon>Pseudomonadati</taxon>
        <taxon>Pseudomonadota</taxon>
        <taxon>Alphaproteobacteria</taxon>
        <taxon>Hyphomicrobiales</taxon>
        <taxon>Methylobacteriaceae</taxon>
        <taxon>Methylobacterium</taxon>
    </lineage>
</organism>
<dbReference type="GO" id="GO:0005524">
    <property type="term" value="F:ATP binding"/>
    <property type="evidence" value="ECO:0007669"/>
    <property type="project" value="UniProtKB-KW"/>
</dbReference>
<dbReference type="SUPFAM" id="SSF55785">
    <property type="entry name" value="PYP-like sensor domain (PAS domain)"/>
    <property type="match status" value="3"/>
</dbReference>
<dbReference type="Gene3D" id="1.10.287.130">
    <property type="match status" value="1"/>
</dbReference>
<dbReference type="CDD" id="cd00130">
    <property type="entry name" value="PAS"/>
    <property type="match status" value="2"/>
</dbReference>
<dbReference type="InterPro" id="IPR003661">
    <property type="entry name" value="HisK_dim/P_dom"/>
</dbReference>
<dbReference type="InterPro" id="IPR001610">
    <property type="entry name" value="PAC"/>
</dbReference>
<accession>A0A564FUQ6</accession>
<feature type="domain" description="Response regulatory" evidence="9">
    <location>
        <begin position="655"/>
        <end position="772"/>
    </location>
</feature>
<dbReference type="InterPro" id="IPR000700">
    <property type="entry name" value="PAS-assoc_C"/>
</dbReference>
<dbReference type="PROSITE" id="PS50110">
    <property type="entry name" value="RESPONSE_REGULATORY"/>
    <property type="match status" value="1"/>
</dbReference>
<dbReference type="SUPFAM" id="SSF55874">
    <property type="entry name" value="ATPase domain of HSP90 chaperone/DNA topoisomerase II/histidine kinase"/>
    <property type="match status" value="1"/>
</dbReference>
<comment type="catalytic activity">
    <reaction evidence="1">
        <text>ATP + protein L-histidine = ADP + protein N-phospho-L-histidine.</text>
        <dbReference type="EC" id="2.7.13.3"/>
    </reaction>
</comment>
<dbReference type="InterPro" id="IPR001789">
    <property type="entry name" value="Sig_transdc_resp-reg_receiver"/>
</dbReference>
<keyword evidence="15" id="KW-1185">Reference proteome</keyword>
<dbReference type="InterPro" id="IPR036097">
    <property type="entry name" value="HisK_dim/P_sf"/>
</dbReference>
<evidence type="ECO:0000256" key="2">
    <source>
        <dbReference type="ARBA" id="ARBA00012438"/>
    </source>
</evidence>
<feature type="domain" description="PAS" evidence="10">
    <location>
        <begin position="9"/>
        <end position="72"/>
    </location>
</feature>
<evidence type="ECO:0000313" key="14">
    <source>
        <dbReference type="Proteomes" id="UP000401717"/>
    </source>
</evidence>
<dbReference type="RefSeq" id="WP_144761390.1">
    <property type="nucleotide sequence ID" value="NZ_BPQI01000034.1"/>
</dbReference>
<dbReference type="SMART" id="SM00388">
    <property type="entry name" value="HisKA"/>
    <property type="match status" value="1"/>
</dbReference>
<dbReference type="SMART" id="SM00387">
    <property type="entry name" value="HATPase_c"/>
    <property type="match status" value="1"/>
</dbReference>
<protein>
    <recommendedName>
        <fullName evidence="2">histidine kinase</fullName>
        <ecNumber evidence="2">2.7.13.3</ecNumber>
    </recommendedName>
</protein>
<evidence type="ECO:0000313" key="15">
    <source>
        <dbReference type="Proteomes" id="UP001055303"/>
    </source>
</evidence>
<dbReference type="PROSITE" id="PS50109">
    <property type="entry name" value="HIS_KIN"/>
    <property type="match status" value="1"/>
</dbReference>
<dbReference type="Proteomes" id="UP000401717">
    <property type="component" value="Unassembled WGS sequence"/>
</dbReference>
<gene>
    <name evidence="13" type="primary">arcB_2</name>
    <name evidence="12" type="synonym">rcsC_17</name>
    <name evidence="12" type="ORF">IFDJLNFL_1497</name>
    <name evidence="13" type="ORF">MTDSW087_01168</name>
</gene>
<dbReference type="SUPFAM" id="SSF47226">
    <property type="entry name" value="Histidine-containing phosphotransfer domain, HPT domain"/>
    <property type="match status" value="1"/>
</dbReference>
<dbReference type="InterPro" id="IPR004358">
    <property type="entry name" value="Sig_transdc_His_kin-like_C"/>
</dbReference>
<dbReference type="Gene3D" id="2.10.70.100">
    <property type="match status" value="1"/>
</dbReference>
<dbReference type="PROSITE" id="PS50113">
    <property type="entry name" value="PAC"/>
    <property type="match status" value="1"/>
</dbReference>
<keyword evidence="3 5" id="KW-0597">Phosphoprotein</keyword>
<evidence type="ECO:0000259" key="11">
    <source>
        <dbReference type="PROSITE" id="PS50113"/>
    </source>
</evidence>
<dbReference type="SUPFAM" id="SSF52172">
    <property type="entry name" value="CheY-like"/>
    <property type="match status" value="1"/>
</dbReference>
<dbReference type="AlphaFoldDB" id="A0A564FUQ6"/>
<dbReference type="PANTHER" id="PTHR45339:SF5">
    <property type="entry name" value="HISTIDINE KINASE"/>
    <property type="match status" value="1"/>
</dbReference>
<dbReference type="InterPro" id="IPR005467">
    <property type="entry name" value="His_kinase_dom"/>
</dbReference>
<dbReference type="Pfam" id="PF00072">
    <property type="entry name" value="Response_reg"/>
    <property type="match status" value="1"/>
</dbReference>
<dbReference type="SMART" id="SM00448">
    <property type="entry name" value="REC"/>
    <property type="match status" value="1"/>
</dbReference>
<keyword evidence="6" id="KW-0175">Coiled coil</keyword>
<dbReference type="PANTHER" id="PTHR45339">
    <property type="entry name" value="HYBRID SIGNAL TRANSDUCTION HISTIDINE KINASE J"/>
    <property type="match status" value="1"/>
</dbReference>
<evidence type="ECO:0000256" key="7">
    <source>
        <dbReference type="SAM" id="MobiDB-lite"/>
    </source>
</evidence>
<evidence type="ECO:0000313" key="12">
    <source>
        <dbReference type="EMBL" id="GJD55610.1"/>
    </source>
</evidence>
<keyword evidence="4" id="KW-0902">Two-component regulatory system</keyword>
<feature type="coiled-coil region" evidence="6">
    <location>
        <begin position="376"/>
        <end position="403"/>
    </location>
</feature>
<dbReference type="Pfam" id="PF00512">
    <property type="entry name" value="HisKA"/>
    <property type="match status" value="1"/>
</dbReference>
<dbReference type="Gene3D" id="1.20.120.160">
    <property type="entry name" value="HPT domain"/>
    <property type="match status" value="1"/>
</dbReference>
<dbReference type="InterPro" id="IPR036641">
    <property type="entry name" value="HPT_dom_sf"/>
</dbReference>
<evidence type="ECO:0000259" key="9">
    <source>
        <dbReference type="PROSITE" id="PS50110"/>
    </source>
</evidence>
<dbReference type="EC" id="2.7.13.3" evidence="2"/>
<reference evidence="12" key="2">
    <citation type="journal article" date="2021" name="Front. Microbiol.">
        <title>Comprehensive Comparative Genomics and Phenotyping of Methylobacterium Species.</title>
        <authorList>
            <person name="Alessa O."/>
            <person name="Ogura Y."/>
            <person name="Fujitani Y."/>
            <person name="Takami H."/>
            <person name="Hayashi T."/>
            <person name="Sahin N."/>
            <person name="Tani A."/>
        </authorList>
    </citation>
    <scope>NUCLEOTIDE SEQUENCE</scope>
    <source>
        <strain evidence="12">DSM 22415</strain>
    </source>
</reference>
<dbReference type="CDD" id="cd00082">
    <property type="entry name" value="HisKA"/>
    <property type="match status" value="1"/>
</dbReference>
<dbReference type="Pfam" id="PF02518">
    <property type="entry name" value="HATPase_c"/>
    <property type="match status" value="1"/>
</dbReference>
<evidence type="ECO:0000256" key="6">
    <source>
        <dbReference type="SAM" id="Coils"/>
    </source>
</evidence>
<dbReference type="InterPro" id="IPR013655">
    <property type="entry name" value="PAS_fold_3"/>
</dbReference>
<sequence>MLPTTGAPGFDNLTAVLDAVAGLVLCIDGAGLTTFASAGARDLLGLAPAALIGRPFAALLRPGEAAALAEILVEPAARPVPLNLLDAEGVPVAVEASFRPGPGGLVATIRPVPEGDATLADLRRGGEAGAAIVGEGDRTLADTLPQLIWMESAETGETLYANRAFEAYCGPIGATREARTGRFHPEDGPRIAAACLAAREQARPCEIQARVRGRACGYRWHQLVFRPLRRNGRWLGWLGSALDIDEIVTARKALEQTGDLLRLAQEAAAAGLFDVTPATRDVILSPESARRHGLPGDRPAVIGLSDWMRRILPADRAPVLRAVREAVSARRTFDVAFRVPTGEGPPRWIQAIGRPSRDAEGAVARVTGLTFDITDRKDTERALVEAKAAAEAARAQAEQANAAKTDFLSAMSHEIRTPLNAVIGFANLLAGSGRLDPDLRRYADLAHVAGESLRTVVDDILDFASVEAGTISLCPEPFAVRDLAATCLGIVGAAAAEKGLETALEVDEAIPEILVADPGRLRQILLNLLNNAVKFTPRGAVRLGLRHEGRTPRGERIRLAVSDTGIGIGRAQQERLFERFVQADSSIRRDFGGTGLGLAISRRLVERMGGTIGLVSEIGRGSTFSVTLTLPAPPGARDQRPEAAQPGPEPAPAGRILVVEDAAINRELACTVLRAAGHAVEVAEDGFAAVRAAETLDLDLVLMDIQMPGIDGMMATRLIRCLPGRAATVPVIAMTANVLPDQIRAFAAAGMDDHFAKPFRPAELQALVARWLAVPRRELEAAAPDATLDRERFAESAALLPPETLVRLLRHFQADVEAAFAEGEAAPALRARAHTLATAAGLIGFTTLGDACLVLENAGEAAFAGALGEARRLARAAAAAAETCILIREVESTPVLGRTD</sequence>
<keyword evidence="12" id="KW-0418">Kinase</keyword>
<dbReference type="CDD" id="cd17546">
    <property type="entry name" value="REC_hyHK_CKI1_RcsC-like"/>
    <property type="match status" value="1"/>
</dbReference>
<evidence type="ECO:0000256" key="5">
    <source>
        <dbReference type="PROSITE-ProRule" id="PRU00169"/>
    </source>
</evidence>
<dbReference type="Pfam" id="PF08447">
    <property type="entry name" value="PAS_3"/>
    <property type="match status" value="1"/>
</dbReference>
<reference evidence="12" key="3">
    <citation type="submission" date="2021-08" db="EMBL/GenBank/DDBJ databases">
        <authorList>
            <person name="Tani A."/>
            <person name="Ola A."/>
            <person name="Ogura Y."/>
            <person name="Katsura K."/>
            <person name="Hayashi T."/>
        </authorList>
    </citation>
    <scope>NUCLEOTIDE SEQUENCE</scope>
    <source>
        <strain evidence="12">DSM 22415</strain>
    </source>
</reference>
<feature type="modified residue" description="4-aspartylphosphate" evidence="5">
    <location>
        <position position="704"/>
    </location>
</feature>
<dbReference type="GO" id="GO:0005886">
    <property type="term" value="C:plasma membrane"/>
    <property type="evidence" value="ECO:0007669"/>
    <property type="project" value="UniProtKB-SubCell"/>
</dbReference>
<dbReference type="InterPro" id="IPR000014">
    <property type="entry name" value="PAS"/>
</dbReference>
<evidence type="ECO:0000259" key="10">
    <source>
        <dbReference type="PROSITE" id="PS50112"/>
    </source>
</evidence>
<dbReference type="InterPro" id="IPR036890">
    <property type="entry name" value="HATPase_C_sf"/>
</dbReference>
<dbReference type="CDD" id="cd16922">
    <property type="entry name" value="HATPase_EvgS-ArcB-TorS-like"/>
    <property type="match status" value="1"/>
</dbReference>
<dbReference type="FunFam" id="3.30.565.10:FF:000010">
    <property type="entry name" value="Sensor histidine kinase RcsC"/>
    <property type="match status" value="1"/>
</dbReference>
<evidence type="ECO:0000256" key="1">
    <source>
        <dbReference type="ARBA" id="ARBA00000085"/>
    </source>
</evidence>
<dbReference type="PROSITE" id="PS50112">
    <property type="entry name" value="PAS"/>
    <property type="match status" value="1"/>
</dbReference>